<dbReference type="PANTHER" id="PTHR44688">
    <property type="entry name" value="DNA-BINDING TRANSCRIPTIONAL ACTIVATOR DEVR_DOSR"/>
    <property type="match status" value="1"/>
</dbReference>
<dbReference type="InterPro" id="IPR036388">
    <property type="entry name" value="WH-like_DNA-bd_sf"/>
</dbReference>
<sequence length="158" mass="17597">AAAAEHARALLAEGADAERHFRAALAHHERSPRLVARARTQLAYGEHLRRARRRVDAREQLRAALATFEEVQARPWAERAAQELRASGETARRRDEPADAALTPQELQVVGLVRQGLSNREVAAQLFLSPRTIDFHLRNVFAKTGVTSRTQLAQLALT</sequence>
<dbReference type="PRINTS" id="PR00038">
    <property type="entry name" value="HTHLUXR"/>
</dbReference>
<dbReference type="Pfam" id="PF00196">
    <property type="entry name" value="GerE"/>
    <property type="match status" value="1"/>
</dbReference>
<reference evidence="6 7" key="1">
    <citation type="submission" date="2019-10" db="EMBL/GenBank/DDBJ databases">
        <title>Georgenia wutianyii sp. nov. and Georgenia yuyongxinii sp. nov. isolated from plateau pika (Ochotona curzoniae) in the Qinghai-Tibet plateau of China.</title>
        <authorList>
            <person name="Tian Z."/>
        </authorList>
    </citation>
    <scope>NUCLEOTIDE SEQUENCE [LARGE SCALE GENOMIC DNA]</scope>
    <source>
        <strain evidence="6 7">DSM 21501</strain>
    </source>
</reference>
<dbReference type="AlphaFoldDB" id="A0A7J5URA7"/>
<dbReference type="Gene3D" id="1.10.10.10">
    <property type="entry name" value="Winged helix-like DNA-binding domain superfamily/Winged helix DNA-binding domain"/>
    <property type="match status" value="1"/>
</dbReference>
<dbReference type="SUPFAM" id="SSF46894">
    <property type="entry name" value="C-terminal effector domain of the bipartite response regulators"/>
    <property type="match status" value="1"/>
</dbReference>
<dbReference type="EMBL" id="WHJE01000023">
    <property type="protein sequence ID" value="KAE8764750.1"/>
    <property type="molecule type" value="Genomic_DNA"/>
</dbReference>
<keyword evidence="3" id="KW-0804">Transcription</keyword>
<dbReference type="RefSeq" id="WP_170297230.1">
    <property type="nucleotide sequence ID" value="NZ_WHJE01000023.1"/>
</dbReference>
<evidence type="ECO:0000256" key="4">
    <source>
        <dbReference type="SAM" id="MobiDB-lite"/>
    </source>
</evidence>
<organism evidence="6 7">
    <name type="scientific">Georgenia thermotolerans</name>
    <dbReference type="NCBI Taxonomy" id="527326"/>
    <lineage>
        <taxon>Bacteria</taxon>
        <taxon>Bacillati</taxon>
        <taxon>Actinomycetota</taxon>
        <taxon>Actinomycetes</taxon>
        <taxon>Micrococcales</taxon>
        <taxon>Bogoriellaceae</taxon>
        <taxon>Georgenia</taxon>
    </lineage>
</organism>
<proteinExistence type="predicted"/>
<name>A0A7J5URA7_9MICO</name>
<feature type="region of interest" description="Disordered" evidence="4">
    <location>
        <begin position="80"/>
        <end position="100"/>
    </location>
</feature>
<evidence type="ECO:0000256" key="2">
    <source>
        <dbReference type="ARBA" id="ARBA00023125"/>
    </source>
</evidence>
<dbReference type="SMART" id="SM00421">
    <property type="entry name" value="HTH_LUXR"/>
    <property type="match status" value="1"/>
</dbReference>
<dbReference type="GO" id="GO:0003677">
    <property type="term" value="F:DNA binding"/>
    <property type="evidence" value="ECO:0007669"/>
    <property type="project" value="UniProtKB-KW"/>
</dbReference>
<dbReference type="CDD" id="cd06170">
    <property type="entry name" value="LuxR_C_like"/>
    <property type="match status" value="1"/>
</dbReference>
<dbReference type="PROSITE" id="PS00622">
    <property type="entry name" value="HTH_LUXR_1"/>
    <property type="match status" value="1"/>
</dbReference>
<feature type="non-terminal residue" evidence="6">
    <location>
        <position position="1"/>
    </location>
</feature>
<evidence type="ECO:0000256" key="1">
    <source>
        <dbReference type="ARBA" id="ARBA00023015"/>
    </source>
</evidence>
<dbReference type="InterPro" id="IPR016032">
    <property type="entry name" value="Sig_transdc_resp-reg_C-effctor"/>
</dbReference>
<dbReference type="PANTHER" id="PTHR44688:SF16">
    <property type="entry name" value="DNA-BINDING TRANSCRIPTIONAL ACTIVATOR DEVR_DOSR"/>
    <property type="match status" value="1"/>
</dbReference>
<keyword evidence="1" id="KW-0805">Transcription regulation</keyword>
<dbReference type="InterPro" id="IPR000792">
    <property type="entry name" value="Tscrpt_reg_LuxR_C"/>
</dbReference>
<evidence type="ECO:0000256" key="3">
    <source>
        <dbReference type="ARBA" id="ARBA00023163"/>
    </source>
</evidence>
<dbReference type="GO" id="GO:0006355">
    <property type="term" value="P:regulation of DNA-templated transcription"/>
    <property type="evidence" value="ECO:0007669"/>
    <property type="project" value="InterPro"/>
</dbReference>
<protein>
    <submittedName>
        <fullName evidence="6">Helix-turn-helix transcriptional regulator</fullName>
    </submittedName>
</protein>
<dbReference type="Proteomes" id="UP000451860">
    <property type="component" value="Unassembled WGS sequence"/>
</dbReference>
<feature type="domain" description="HTH luxR-type" evidence="5">
    <location>
        <begin position="95"/>
        <end position="158"/>
    </location>
</feature>
<keyword evidence="2" id="KW-0238">DNA-binding</keyword>
<evidence type="ECO:0000259" key="5">
    <source>
        <dbReference type="PROSITE" id="PS50043"/>
    </source>
</evidence>
<keyword evidence="7" id="KW-1185">Reference proteome</keyword>
<comment type="caution">
    <text evidence="6">The sequence shown here is derived from an EMBL/GenBank/DDBJ whole genome shotgun (WGS) entry which is preliminary data.</text>
</comment>
<evidence type="ECO:0000313" key="6">
    <source>
        <dbReference type="EMBL" id="KAE8764750.1"/>
    </source>
</evidence>
<dbReference type="PROSITE" id="PS50043">
    <property type="entry name" value="HTH_LUXR_2"/>
    <property type="match status" value="1"/>
</dbReference>
<evidence type="ECO:0000313" key="7">
    <source>
        <dbReference type="Proteomes" id="UP000451860"/>
    </source>
</evidence>
<accession>A0A7J5URA7</accession>
<gene>
    <name evidence="6" type="ORF">GB883_07180</name>
</gene>